<dbReference type="Pfam" id="PF00282">
    <property type="entry name" value="Pyridoxal_deC"/>
    <property type="match status" value="1"/>
</dbReference>
<protein>
    <recommendedName>
        <fullName evidence="3 8">Glutamate decarboxylase</fullName>
        <ecNumber evidence="3 8">4.1.1.15</ecNumber>
    </recommendedName>
</protein>
<dbReference type="NCBIfam" id="TIGR01788">
    <property type="entry name" value="Glu-decarb-GAD"/>
    <property type="match status" value="1"/>
</dbReference>
<feature type="compositionally biased region" description="Basic residues" evidence="9">
    <location>
        <begin position="1126"/>
        <end position="1140"/>
    </location>
</feature>
<comment type="similarity">
    <text evidence="2 8">Belongs to the group II decarboxylase family.</text>
</comment>
<dbReference type="InterPro" id="IPR015424">
    <property type="entry name" value="PyrdxlP-dep_Trfase"/>
</dbReference>
<comment type="cofactor">
    <cofactor evidence="1 7 8">
        <name>pyridoxal 5'-phosphate</name>
        <dbReference type="ChEBI" id="CHEBI:597326"/>
    </cofactor>
</comment>
<evidence type="ECO:0000256" key="10">
    <source>
        <dbReference type="SAM" id="SignalP"/>
    </source>
</evidence>
<dbReference type="Gene3D" id="3.10.350.10">
    <property type="entry name" value="LysM domain"/>
    <property type="match status" value="3"/>
</dbReference>
<feature type="signal peptide" evidence="10">
    <location>
        <begin position="1"/>
        <end position="23"/>
    </location>
</feature>
<sequence>MSHKPILLSIVLVVVLLAPTIWSQQLEGYILPFEELGLSDSCFVALNTTLPSCPAWLGSYSSKAQASFEILPKEQLDLLCETSCRKDLGELRTSIIDACKGPDDAIVPGGSIAYPATYLVDRYLYATSLSCLEDSSTGQYCDMIAASWNGTSTPARDCSFCELGLQKLQLSSPFGYSEDGAADFSSLTSSCNADGYDYATPTSYALNSTIDPPAPTCAKPYVIKEGDTCVTISRDNNVSTYRLIIENSIDINCSLLPAAGKSLCLPRECETRQLQLADTCRTLVHDLNITMAQLLACNPQINSGCSNLAAYTGWYFCARQGGNMITTAPVPPNAQGQSNTNCSRWYMIEDGDYCSMISLRFSISLKDFYFLNPQVDANCSNLWRNTSYCVQPVGDIATYSGYPVETPSATFTHPPAESFVPSPIEFSPLKPTAPGTLEDCLIYEDGFSEHAGFGDDLKTMNRCQNWAWVAGVTVDDLLEWNPSLSREDCFFQAEYSYCIRLWEERPIYTGPQDHCMAPKPSLIPPTSLQPSDCDCYVQFRAADKAILKCSMFSDLFGVDVATVTSLNPWIGSDCDTGLWSELSPDGFVQLCIDVNHLVEELRKDPERRKSERIWTENVSGSMTPYSTRYASREEIPKFQIPTKGAPAEAVRRMLKDDLDLDGIPNLNLASFVGTYMEREADELLSENISKNLADADEYPALMEMHAHCVSMISNLWHAQPGEHATGSATTGSSEAIHLGGLAMKKRWQERRKQEGKDISKPNIIMGANAQVALLKFARYFDVEARILDVSQKSQFRLDPELVRKNLDENTIGIFVILGSTYTGHYEPVEEISKILDEFEAETGIDVPIHVDAASGGFVAPFTYAQAGGPKWDFSLPRVKSINVSGHKFGLVYAGLGWIIWRDRAYLPSDLIFELHYLGGTEETFTLNFSRPGMQVVGQYYNLVRLGFNGYREIMENCLANARLLSTALEKTGWFICVSDIHRKKGSFEFQQVKGLLKYHRGETSADYNAGLPVVSFRFSDEFQQKYPDVKQESVSLLLRAKQYIIPNYPLPPTEDKTEILRIVVRESMSADLIDRLVADIVAVTERLMATEPVDMAAFQTGPTSVARRRMTPGRGHAAKEKGPKGATKKHHYKGIHRGVC</sequence>
<evidence type="ECO:0000256" key="9">
    <source>
        <dbReference type="SAM" id="MobiDB-lite"/>
    </source>
</evidence>
<keyword evidence="4 7" id="KW-0663">Pyridoxal phosphate</keyword>
<evidence type="ECO:0000313" key="12">
    <source>
        <dbReference type="EMBL" id="PGH07488.1"/>
    </source>
</evidence>
<dbReference type="PANTHER" id="PTHR43321:SF3">
    <property type="entry name" value="GLUTAMATE DECARBOXYLASE"/>
    <property type="match status" value="1"/>
</dbReference>
<dbReference type="InterPro" id="IPR036779">
    <property type="entry name" value="LysM_dom_sf"/>
</dbReference>
<dbReference type="Gene3D" id="3.90.1150.160">
    <property type="match status" value="1"/>
</dbReference>
<dbReference type="STRING" id="2060905.A0A2B7XFV4"/>
<keyword evidence="8" id="KW-0210">Decarboxylase</keyword>
<comment type="catalytic activity">
    <reaction evidence="6 8">
        <text>L-glutamate + H(+) = 4-aminobutanoate + CO2</text>
        <dbReference type="Rhea" id="RHEA:17785"/>
        <dbReference type="ChEBI" id="CHEBI:15378"/>
        <dbReference type="ChEBI" id="CHEBI:16526"/>
        <dbReference type="ChEBI" id="CHEBI:29985"/>
        <dbReference type="ChEBI" id="CHEBI:59888"/>
        <dbReference type="EC" id="4.1.1.15"/>
    </reaction>
</comment>
<dbReference type="EMBL" id="PDNC01000014">
    <property type="protein sequence ID" value="PGH07488.1"/>
    <property type="molecule type" value="Genomic_DNA"/>
</dbReference>
<reference evidence="12 13" key="1">
    <citation type="submission" date="2017-10" db="EMBL/GenBank/DDBJ databases">
        <title>Comparative genomics in systemic dimorphic fungi from Ajellomycetaceae.</title>
        <authorList>
            <person name="Munoz J.F."/>
            <person name="Mcewen J.G."/>
            <person name="Clay O.K."/>
            <person name="Cuomo C.A."/>
        </authorList>
    </citation>
    <scope>NUCLEOTIDE SEQUENCE [LARGE SCALE GENOMIC DNA]</scope>
    <source>
        <strain evidence="12 13">UAMH130</strain>
    </source>
</reference>
<dbReference type="EC" id="4.1.1.15" evidence="3 8"/>
<evidence type="ECO:0000256" key="1">
    <source>
        <dbReference type="ARBA" id="ARBA00001933"/>
    </source>
</evidence>
<dbReference type="Pfam" id="PF01476">
    <property type="entry name" value="LysM"/>
    <property type="match status" value="1"/>
</dbReference>
<evidence type="ECO:0000259" key="11">
    <source>
        <dbReference type="PROSITE" id="PS51782"/>
    </source>
</evidence>
<evidence type="ECO:0000256" key="7">
    <source>
        <dbReference type="PIRSR" id="PIRSR602129-50"/>
    </source>
</evidence>
<dbReference type="OrthoDB" id="4182065at2759"/>
<proteinExistence type="inferred from homology"/>
<keyword evidence="10" id="KW-0732">Signal</keyword>
<dbReference type="Gene3D" id="4.10.280.50">
    <property type="match status" value="1"/>
</dbReference>
<keyword evidence="5 8" id="KW-0456">Lyase</keyword>
<evidence type="ECO:0000256" key="6">
    <source>
        <dbReference type="ARBA" id="ARBA00048868"/>
    </source>
</evidence>
<evidence type="ECO:0000256" key="3">
    <source>
        <dbReference type="ARBA" id="ARBA00012421"/>
    </source>
</evidence>
<dbReference type="GO" id="GO:0006538">
    <property type="term" value="P:L-glutamate catabolic process"/>
    <property type="evidence" value="ECO:0007669"/>
    <property type="project" value="TreeGrafter"/>
</dbReference>
<dbReference type="Proteomes" id="UP000224080">
    <property type="component" value="Unassembled WGS sequence"/>
</dbReference>
<comment type="caution">
    <text evidence="12">The sequence shown here is derived from an EMBL/GenBank/DDBJ whole genome shotgun (WGS) entry which is preliminary data.</text>
</comment>
<dbReference type="GO" id="GO:0004351">
    <property type="term" value="F:glutamate decarboxylase activity"/>
    <property type="evidence" value="ECO:0007669"/>
    <property type="project" value="UniProtKB-EC"/>
</dbReference>
<evidence type="ECO:0000256" key="5">
    <source>
        <dbReference type="ARBA" id="ARBA00023239"/>
    </source>
</evidence>
<dbReference type="PROSITE" id="PS51782">
    <property type="entry name" value="LYSM"/>
    <property type="match status" value="2"/>
</dbReference>
<keyword evidence="13" id="KW-1185">Reference proteome</keyword>
<feature type="domain" description="LysM" evidence="11">
    <location>
        <begin position="219"/>
        <end position="265"/>
    </location>
</feature>
<evidence type="ECO:0000256" key="2">
    <source>
        <dbReference type="ARBA" id="ARBA00009533"/>
    </source>
</evidence>
<evidence type="ECO:0000313" key="13">
    <source>
        <dbReference type="Proteomes" id="UP000224080"/>
    </source>
</evidence>
<feature type="chain" id="PRO_5013333035" description="Glutamate decarboxylase" evidence="10">
    <location>
        <begin position="24"/>
        <end position="1140"/>
    </location>
</feature>
<dbReference type="AlphaFoldDB" id="A0A2B7XFV4"/>
<dbReference type="SMART" id="SM00257">
    <property type="entry name" value="LysM"/>
    <property type="match status" value="2"/>
</dbReference>
<dbReference type="InterPro" id="IPR018392">
    <property type="entry name" value="LysM"/>
</dbReference>
<dbReference type="Gene3D" id="3.40.640.10">
    <property type="entry name" value="Type I PLP-dependent aspartate aminotransferase-like (Major domain)"/>
    <property type="match status" value="1"/>
</dbReference>
<dbReference type="InterPro" id="IPR015421">
    <property type="entry name" value="PyrdxlP-dep_Trfase_major"/>
</dbReference>
<dbReference type="InterPro" id="IPR002129">
    <property type="entry name" value="PyrdxlP-dep_de-COase"/>
</dbReference>
<dbReference type="FunFam" id="3.40.640.10:FF:000017">
    <property type="entry name" value="Glutamate decarboxylase"/>
    <property type="match status" value="1"/>
</dbReference>
<organism evidence="12 13">
    <name type="scientific">Blastomyces parvus</name>
    <dbReference type="NCBI Taxonomy" id="2060905"/>
    <lineage>
        <taxon>Eukaryota</taxon>
        <taxon>Fungi</taxon>
        <taxon>Dikarya</taxon>
        <taxon>Ascomycota</taxon>
        <taxon>Pezizomycotina</taxon>
        <taxon>Eurotiomycetes</taxon>
        <taxon>Eurotiomycetidae</taxon>
        <taxon>Onygenales</taxon>
        <taxon>Ajellomycetaceae</taxon>
        <taxon>Blastomyces</taxon>
    </lineage>
</organism>
<dbReference type="SUPFAM" id="SSF54106">
    <property type="entry name" value="LysM domain"/>
    <property type="match status" value="1"/>
</dbReference>
<dbReference type="PANTHER" id="PTHR43321">
    <property type="entry name" value="GLUTAMATE DECARBOXYLASE"/>
    <property type="match status" value="1"/>
</dbReference>
<evidence type="ECO:0000256" key="4">
    <source>
        <dbReference type="ARBA" id="ARBA00022898"/>
    </source>
</evidence>
<evidence type="ECO:0000256" key="8">
    <source>
        <dbReference type="RuleBase" id="RU361171"/>
    </source>
</evidence>
<dbReference type="InterPro" id="IPR010107">
    <property type="entry name" value="Glutamate_decarboxylase"/>
</dbReference>
<dbReference type="GO" id="GO:0005829">
    <property type="term" value="C:cytosol"/>
    <property type="evidence" value="ECO:0007669"/>
    <property type="project" value="TreeGrafter"/>
</dbReference>
<feature type="modified residue" description="N6-(pyridoxal phosphate)lysine" evidence="7">
    <location>
        <position position="887"/>
    </location>
</feature>
<dbReference type="SUPFAM" id="SSF53383">
    <property type="entry name" value="PLP-dependent transferases"/>
    <property type="match status" value="1"/>
</dbReference>
<gene>
    <name evidence="12" type="ORF">GX51_01789</name>
</gene>
<feature type="region of interest" description="Disordered" evidence="9">
    <location>
        <begin position="1106"/>
        <end position="1140"/>
    </location>
</feature>
<dbReference type="GO" id="GO:0030170">
    <property type="term" value="F:pyridoxal phosphate binding"/>
    <property type="evidence" value="ECO:0007669"/>
    <property type="project" value="InterPro"/>
</dbReference>
<accession>A0A2B7XFV4</accession>
<feature type="domain" description="LysM" evidence="11">
    <location>
        <begin position="344"/>
        <end position="390"/>
    </location>
</feature>
<name>A0A2B7XFV4_9EURO</name>